<feature type="region of interest" description="Disordered" evidence="1">
    <location>
        <begin position="56"/>
        <end position="75"/>
    </location>
</feature>
<gene>
    <name evidence="2" type="ORF">EVAR_76642_1</name>
</gene>
<keyword evidence="3" id="KW-1185">Reference proteome</keyword>
<reference evidence="2 3" key="1">
    <citation type="journal article" date="2019" name="Commun. Biol.">
        <title>The bagworm genome reveals a unique fibroin gene that provides high tensile strength.</title>
        <authorList>
            <person name="Kono N."/>
            <person name="Nakamura H."/>
            <person name="Ohtoshi R."/>
            <person name="Tomita M."/>
            <person name="Numata K."/>
            <person name="Arakawa K."/>
        </authorList>
    </citation>
    <scope>NUCLEOTIDE SEQUENCE [LARGE SCALE GENOMIC DNA]</scope>
</reference>
<feature type="compositionally biased region" description="Basic and acidic residues" evidence="1">
    <location>
        <begin position="61"/>
        <end position="70"/>
    </location>
</feature>
<sequence length="199" mass="21399">MNVFQVSCKLKYAEVMVLASSGAAQTFGIEIIFSLNLGPPPPRRLSEQAAAVLTDSATRARSPDPIRVDPRPPPPSVGTSLKAFWCSEIAFSLSRMIEPCCGQPVARKLASTSNEVSHYHRIQGEVASSVLRASASASSDGGGGLVEREKELRFEALNKAIVTLIRGAVSWFQAEIGDNEKKNQRDRASVTLSAERSAN</sequence>
<accession>A0A4C1T7Z4</accession>
<dbReference type="Proteomes" id="UP000299102">
    <property type="component" value="Unassembled WGS sequence"/>
</dbReference>
<evidence type="ECO:0000313" key="2">
    <source>
        <dbReference type="EMBL" id="GBP09670.1"/>
    </source>
</evidence>
<evidence type="ECO:0000256" key="1">
    <source>
        <dbReference type="SAM" id="MobiDB-lite"/>
    </source>
</evidence>
<comment type="caution">
    <text evidence="2">The sequence shown here is derived from an EMBL/GenBank/DDBJ whole genome shotgun (WGS) entry which is preliminary data.</text>
</comment>
<name>A0A4C1T7Z4_EUMVA</name>
<organism evidence="2 3">
    <name type="scientific">Eumeta variegata</name>
    <name type="common">Bagworm moth</name>
    <name type="synonym">Eumeta japonica</name>
    <dbReference type="NCBI Taxonomy" id="151549"/>
    <lineage>
        <taxon>Eukaryota</taxon>
        <taxon>Metazoa</taxon>
        <taxon>Ecdysozoa</taxon>
        <taxon>Arthropoda</taxon>
        <taxon>Hexapoda</taxon>
        <taxon>Insecta</taxon>
        <taxon>Pterygota</taxon>
        <taxon>Neoptera</taxon>
        <taxon>Endopterygota</taxon>
        <taxon>Lepidoptera</taxon>
        <taxon>Glossata</taxon>
        <taxon>Ditrysia</taxon>
        <taxon>Tineoidea</taxon>
        <taxon>Psychidae</taxon>
        <taxon>Oiketicinae</taxon>
        <taxon>Eumeta</taxon>
    </lineage>
</organism>
<evidence type="ECO:0000313" key="3">
    <source>
        <dbReference type="Proteomes" id="UP000299102"/>
    </source>
</evidence>
<dbReference type="EMBL" id="BGZK01000036">
    <property type="protein sequence ID" value="GBP09670.1"/>
    <property type="molecule type" value="Genomic_DNA"/>
</dbReference>
<protein>
    <submittedName>
        <fullName evidence="2">Uncharacterized protein</fullName>
    </submittedName>
</protein>
<dbReference type="AlphaFoldDB" id="A0A4C1T7Z4"/>
<proteinExistence type="predicted"/>